<dbReference type="AlphaFoldDB" id="K3WBP2"/>
<dbReference type="eggNOG" id="ENOG502QPXP">
    <property type="taxonomic scope" value="Eukaryota"/>
</dbReference>
<dbReference type="InterPro" id="IPR049500">
    <property type="entry name" value="Peptidase_M50B-like"/>
</dbReference>
<feature type="transmembrane region" description="Helical" evidence="1">
    <location>
        <begin position="14"/>
        <end position="31"/>
    </location>
</feature>
<proteinExistence type="predicted"/>
<feature type="transmembrane region" description="Helical" evidence="1">
    <location>
        <begin position="81"/>
        <end position="103"/>
    </location>
</feature>
<dbReference type="PANTHER" id="PTHR33979:SF2">
    <property type="entry name" value="PEPTIDASE M50B-LIKE-DOMAIN-CONTAINING PROTEIN"/>
    <property type="match status" value="1"/>
</dbReference>
<reference evidence="2" key="3">
    <citation type="submission" date="2014-11" db="UniProtKB">
        <authorList>
            <consortium name="EnsemblProtists"/>
        </authorList>
    </citation>
    <scope>IDENTIFICATION</scope>
    <source>
        <strain evidence="2">DAOM BR144</strain>
    </source>
</reference>
<dbReference type="OMA" id="LSVNHTQ"/>
<keyword evidence="1" id="KW-1133">Transmembrane helix</keyword>
<dbReference type="EnsemblProtists" id="PYU1_T002383">
    <property type="protein sequence ID" value="PYU1_T002383"/>
    <property type="gene ID" value="PYU1_G002380"/>
</dbReference>
<dbReference type="HOGENOM" id="CLU_066780_1_0_1"/>
<protein>
    <submittedName>
        <fullName evidence="2">Uncharacterized protein</fullName>
    </submittedName>
</protein>
<evidence type="ECO:0000313" key="3">
    <source>
        <dbReference type="Proteomes" id="UP000019132"/>
    </source>
</evidence>
<dbReference type="PANTHER" id="PTHR33979">
    <property type="entry name" value="OS02G0221600 PROTEIN"/>
    <property type="match status" value="1"/>
</dbReference>
<organism evidence="2 3">
    <name type="scientific">Globisporangium ultimum (strain ATCC 200006 / CBS 805.95 / DAOM BR144)</name>
    <name type="common">Pythium ultimum</name>
    <dbReference type="NCBI Taxonomy" id="431595"/>
    <lineage>
        <taxon>Eukaryota</taxon>
        <taxon>Sar</taxon>
        <taxon>Stramenopiles</taxon>
        <taxon>Oomycota</taxon>
        <taxon>Peronosporomycetes</taxon>
        <taxon>Pythiales</taxon>
        <taxon>Pythiaceae</taxon>
        <taxon>Globisporangium</taxon>
    </lineage>
</organism>
<feature type="transmembrane region" description="Helical" evidence="1">
    <location>
        <begin position="248"/>
        <end position="266"/>
    </location>
</feature>
<feature type="transmembrane region" description="Helical" evidence="1">
    <location>
        <begin position="109"/>
        <end position="128"/>
    </location>
</feature>
<evidence type="ECO:0000256" key="1">
    <source>
        <dbReference type="SAM" id="Phobius"/>
    </source>
</evidence>
<dbReference type="Proteomes" id="UP000019132">
    <property type="component" value="Unassembled WGS sequence"/>
</dbReference>
<evidence type="ECO:0000313" key="2">
    <source>
        <dbReference type="EnsemblProtists" id="PYU1_T002383"/>
    </source>
</evidence>
<dbReference type="STRING" id="431595.K3WBP2"/>
<reference evidence="3" key="2">
    <citation type="submission" date="2010-04" db="EMBL/GenBank/DDBJ databases">
        <authorList>
            <person name="Buell R."/>
            <person name="Hamilton J."/>
            <person name="Hostetler J."/>
        </authorList>
    </citation>
    <scope>NUCLEOTIDE SEQUENCE [LARGE SCALE GENOMIC DNA]</scope>
    <source>
        <strain evidence="3">DAOM:BR144</strain>
    </source>
</reference>
<dbReference type="Pfam" id="PF13398">
    <property type="entry name" value="Peptidase_M50B"/>
    <property type="match status" value="1"/>
</dbReference>
<feature type="transmembrane region" description="Helical" evidence="1">
    <location>
        <begin position="135"/>
        <end position="153"/>
    </location>
</feature>
<keyword evidence="1" id="KW-0472">Membrane</keyword>
<keyword evidence="3" id="KW-1185">Reference proteome</keyword>
<name>K3WBP2_GLOUD</name>
<sequence length="285" mass="31222">MVDWNLTCCNDEQYRSIFLIVCYAVLIFKLWRVSLLHPFKILTVFLHELGHATAAWLTCGKVKGMEVHPDEGGVTKTVGGLAWIILPAGYIGSAVWGMGLVIASADRTASEVAAGVLIFFLLIFIFYAHNNYLRGLNVAFIVLLGGCLALNHYTSADPLQYFTLFVGVMSCLFSIYDIWDDLISRRVNESDASVFAKMTHTSSRCWGVIWGIIAVASLAAAIYFNLLVGKDEGDSLDSFSDASTETKVVLSVAVVIVALSILHTGLTRRCMVRKREGIAGYFSAA</sequence>
<dbReference type="VEuPathDB" id="FungiDB:PYU1_G002380"/>
<accession>K3WBP2</accession>
<feature type="transmembrane region" description="Helical" evidence="1">
    <location>
        <begin position="205"/>
        <end position="228"/>
    </location>
</feature>
<feature type="transmembrane region" description="Helical" evidence="1">
    <location>
        <begin position="159"/>
        <end position="179"/>
    </location>
</feature>
<reference evidence="3" key="1">
    <citation type="journal article" date="2010" name="Genome Biol.">
        <title>Genome sequence of the necrotrophic plant pathogen Pythium ultimum reveals original pathogenicity mechanisms and effector repertoire.</title>
        <authorList>
            <person name="Levesque C.A."/>
            <person name="Brouwer H."/>
            <person name="Cano L."/>
            <person name="Hamilton J.P."/>
            <person name="Holt C."/>
            <person name="Huitema E."/>
            <person name="Raffaele S."/>
            <person name="Robideau G.P."/>
            <person name="Thines M."/>
            <person name="Win J."/>
            <person name="Zerillo M.M."/>
            <person name="Beakes G.W."/>
            <person name="Boore J.L."/>
            <person name="Busam D."/>
            <person name="Dumas B."/>
            <person name="Ferriera S."/>
            <person name="Fuerstenberg S.I."/>
            <person name="Gachon C.M."/>
            <person name="Gaulin E."/>
            <person name="Govers F."/>
            <person name="Grenville-Briggs L."/>
            <person name="Horner N."/>
            <person name="Hostetler J."/>
            <person name="Jiang R.H."/>
            <person name="Johnson J."/>
            <person name="Krajaejun T."/>
            <person name="Lin H."/>
            <person name="Meijer H.J."/>
            <person name="Moore B."/>
            <person name="Morris P."/>
            <person name="Phuntmart V."/>
            <person name="Puiu D."/>
            <person name="Shetty J."/>
            <person name="Stajich J.E."/>
            <person name="Tripathy S."/>
            <person name="Wawra S."/>
            <person name="van West P."/>
            <person name="Whitty B.R."/>
            <person name="Coutinho P.M."/>
            <person name="Henrissat B."/>
            <person name="Martin F."/>
            <person name="Thomas P.D."/>
            <person name="Tyler B.M."/>
            <person name="De Vries R.P."/>
            <person name="Kamoun S."/>
            <person name="Yandell M."/>
            <person name="Tisserat N."/>
            <person name="Buell C.R."/>
        </authorList>
    </citation>
    <scope>NUCLEOTIDE SEQUENCE</scope>
    <source>
        <strain evidence="3">DAOM:BR144</strain>
    </source>
</reference>
<keyword evidence="1" id="KW-0812">Transmembrane</keyword>
<dbReference type="InParanoid" id="K3WBP2"/>